<sequence length="172" mass="18151">MKRNTTAVVAIMLALIGLVGTGLSFAYTAATTSSSYQIVEFDHAEVTASQVTVLDNGFDGSSPGDERFFNVPATSPKGGLLTGSLTVVAPDSPKVGQELRQSDLVFQFGAIEDQMVVGGVAVYEITDPTLALGRVVVRPILGGSGKYAGATGWLDTTHNEDGTWVHVFHYKK</sequence>
<name>A0A6J7GMA2_9ZZZZ</name>
<dbReference type="AlphaFoldDB" id="A0A6J7GMA2"/>
<reference evidence="1" key="1">
    <citation type="submission" date="2020-05" db="EMBL/GenBank/DDBJ databases">
        <authorList>
            <person name="Chiriac C."/>
            <person name="Salcher M."/>
            <person name="Ghai R."/>
            <person name="Kavagutti S V."/>
        </authorList>
    </citation>
    <scope>NUCLEOTIDE SEQUENCE</scope>
</reference>
<proteinExistence type="predicted"/>
<gene>
    <name evidence="1" type="ORF">UFOPK3516_01408</name>
</gene>
<protein>
    <submittedName>
        <fullName evidence="1">Unannotated protein</fullName>
    </submittedName>
</protein>
<evidence type="ECO:0000313" key="1">
    <source>
        <dbReference type="EMBL" id="CAB4909567.1"/>
    </source>
</evidence>
<dbReference type="EMBL" id="CAFBMB010000150">
    <property type="protein sequence ID" value="CAB4909567.1"/>
    <property type="molecule type" value="Genomic_DNA"/>
</dbReference>
<organism evidence="1">
    <name type="scientific">freshwater metagenome</name>
    <dbReference type="NCBI Taxonomy" id="449393"/>
    <lineage>
        <taxon>unclassified sequences</taxon>
        <taxon>metagenomes</taxon>
        <taxon>ecological metagenomes</taxon>
    </lineage>
</organism>
<accession>A0A6J7GMA2</accession>